<evidence type="ECO:0000256" key="2">
    <source>
        <dbReference type="ARBA" id="ARBA00022840"/>
    </source>
</evidence>
<dbReference type="GO" id="GO:0005524">
    <property type="term" value="F:ATP binding"/>
    <property type="evidence" value="ECO:0007669"/>
    <property type="project" value="UniProtKB-KW"/>
</dbReference>
<dbReference type="InterPro" id="IPR027417">
    <property type="entry name" value="P-loop_NTPase"/>
</dbReference>
<dbReference type="PROSITE" id="PS50893">
    <property type="entry name" value="ABC_TRANSPORTER_2"/>
    <property type="match status" value="2"/>
</dbReference>
<dbReference type="CDD" id="cd03221">
    <property type="entry name" value="ABCF_EF-3"/>
    <property type="match status" value="2"/>
</dbReference>
<dbReference type="GO" id="GO:0016887">
    <property type="term" value="F:ATP hydrolysis activity"/>
    <property type="evidence" value="ECO:0007669"/>
    <property type="project" value="InterPro"/>
</dbReference>
<dbReference type="PANTHER" id="PTHR42855:SF1">
    <property type="entry name" value="ABC TRANSPORTER DOMAIN-CONTAINING PROTEIN"/>
    <property type="match status" value="1"/>
</dbReference>
<keyword evidence="7" id="KW-1185">Reference proteome</keyword>
<dbReference type="SUPFAM" id="SSF52540">
    <property type="entry name" value="P-loop containing nucleoside triphosphate hydrolases"/>
    <property type="match status" value="2"/>
</dbReference>
<evidence type="ECO:0000313" key="6">
    <source>
        <dbReference type="EMBL" id="MBM9461458.1"/>
    </source>
</evidence>
<dbReference type="RefSeq" id="WP_205292776.1">
    <property type="nucleotide sequence ID" value="NZ_CP074406.1"/>
</dbReference>
<gene>
    <name evidence="6" type="ORF">JK386_16260</name>
</gene>
<sequence>MSEAASGRSLVNLERVSKSYGVRPLLTDVSLGVGPGQRIGIVGRNGDGKTTLLRVMTGAEEPDDGRVSRQRGLLVGVLTQRDDFVDTHTVREVVLGGMADHEWAADSRSREIVEVLLADVELDRAVGGLSGGERRRCALAGLLLGDHDLIVLDEPTNHLDVEAVAWLAEHLAARSSALVVVTHDRWFLDAVCQQTWEVHDGVVDLYEGGYAAFVLAKAERQRQAAASEQRRQNLVRKELAWLRRGAPARTSKPKFRIDAANALIDDVPPPRDSLELQRFATQRLGKDVIDLEDVDLVRGEKVLLDHATWRLGPGDRVGLVGVNGAGKTSVLSLLSGATAPTTGKVKRGRTVALEHLTQDVAFEDPEARVLATVESIRRVTKTLDGEVSASSLLERFGFTGDKLTARLGDLSGGERRRFQLLRLLLSEPNVLLLDEPTNDLDIETLNVLEDFLDGWPGTLVVVSHDRYFLERVTDSVWALLGDGRISMLPRGVDEYLERRKHAESAPSVPRVGSSGPSSPHLPSSGTTTSAAPGPARSGSAEERAARKTVARLDKVLARLAEREAELSEELAQHATDPEKLTLLSAELGALAEEKEAAEMEWLEAAELLE</sequence>
<dbReference type="InterPro" id="IPR003593">
    <property type="entry name" value="AAA+_ATPase"/>
</dbReference>
<evidence type="ECO:0000259" key="5">
    <source>
        <dbReference type="PROSITE" id="PS50893"/>
    </source>
</evidence>
<dbReference type="SMART" id="SM00382">
    <property type="entry name" value="AAA"/>
    <property type="match status" value="2"/>
</dbReference>
<evidence type="ECO:0000256" key="1">
    <source>
        <dbReference type="ARBA" id="ARBA00022741"/>
    </source>
</evidence>
<dbReference type="InterPro" id="IPR017871">
    <property type="entry name" value="ABC_transporter-like_CS"/>
</dbReference>
<reference evidence="6" key="1">
    <citation type="submission" date="2021-01" db="EMBL/GenBank/DDBJ databases">
        <title>Novel species in genus Nocardioides.</title>
        <authorList>
            <person name="Zhang G."/>
        </authorList>
    </citation>
    <scope>NUCLEOTIDE SEQUENCE</scope>
    <source>
        <strain evidence="6">Zg-536</strain>
    </source>
</reference>
<keyword evidence="3" id="KW-0175">Coiled coil</keyword>
<name>A0A939BZM3_9ACTN</name>
<comment type="caution">
    <text evidence="6">The sequence shown here is derived from an EMBL/GenBank/DDBJ whole genome shotgun (WGS) entry which is preliminary data.</text>
</comment>
<evidence type="ECO:0000313" key="7">
    <source>
        <dbReference type="Proteomes" id="UP000663791"/>
    </source>
</evidence>
<protein>
    <submittedName>
        <fullName evidence="6">ABC-F family ATP-binding cassette domain-containing protein</fullName>
    </submittedName>
</protein>
<evidence type="ECO:0000256" key="4">
    <source>
        <dbReference type="SAM" id="MobiDB-lite"/>
    </source>
</evidence>
<accession>A0A939BZM3</accession>
<feature type="domain" description="ABC transporter" evidence="5">
    <location>
        <begin position="289"/>
        <end position="515"/>
    </location>
</feature>
<dbReference type="InterPro" id="IPR003439">
    <property type="entry name" value="ABC_transporter-like_ATP-bd"/>
</dbReference>
<dbReference type="Pfam" id="PF12848">
    <property type="entry name" value="ABC_tran_Xtn"/>
    <property type="match status" value="1"/>
</dbReference>
<feature type="compositionally biased region" description="Low complexity" evidence="4">
    <location>
        <begin position="504"/>
        <end position="538"/>
    </location>
</feature>
<dbReference type="EMBL" id="JAERTX010000017">
    <property type="protein sequence ID" value="MBM9461458.1"/>
    <property type="molecule type" value="Genomic_DNA"/>
</dbReference>
<dbReference type="Pfam" id="PF00005">
    <property type="entry name" value="ABC_tran"/>
    <property type="match status" value="2"/>
</dbReference>
<dbReference type="PROSITE" id="PS00211">
    <property type="entry name" value="ABC_TRANSPORTER_1"/>
    <property type="match status" value="1"/>
</dbReference>
<dbReference type="InterPro" id="IPR032781">
    <property type="entry name" value="ABC_tran_Xtn"/>
</dbReference>
<dbReference type="Gene3D" id="3.40.50.300">
    <property type="entry name" value="P-loop containing nucleotide triphosphate hydrolases"/>
    <property type="match status" value="2"/>
</dbReference>
<dbReference type="InterPro" id="IPR051309">
    <property type="entry name" value="ABCF_ATPase"/>
</dbReference>
<feature type="coiled-coil region" evidence="3">
    <location>
        <begin position="549"/>
        <end position="600"/>
    </location>
</feature>
<organism evidence="6 7">
    <name type="scientific">Nocardioides faecalis</name>
    <dbReference type="NCBI Taxonomy" id="2803858"/>
    <lineage>
        <taxon>Bacteria</taxon>
        <taxon>Bacillati</taxon>
        <taxon>Actinomycetota</taxon>
        <taxon>Actinomycetes</taxon>
        <taxon>Propionibacteriales</taxon>
        <taxon>Nocardioidaceae</taxon>
        <taxon>Nocardioides</taxon>
    </lineage>
</organism>
<keyword evidence="2 6" id="KW-0067">ATP-binding</keyword>
<dbReference type="AlphaFoldDB" id="A0A939BZM3"/>
<feature type="region of interest" description="Disordered" evidence="4">
    <location>
        <begin position="499"/>
        <end position="546"/>
    </location>
</feature>
<feature type="domain" description="ABC transporter" evidence="5">
    <location>
        <begin position="11"/>
        <end position="225"/>
    </location>
</feature>
<dbReference type="Proteomes" id="UP000663791">
    <property type="component" value="Unassembled WGS sequence"/>
</dbReference>
<dbReference type="PANTHER" id="PTHR42855">
    <property type="entry name" value="ABC TRANSPORTER ATP-BINDING SUBUNIT"/>
    <property type="match status" value="1"/>
</dbReference>
<evidence type="ECO:0000256" key="3">
    <source>
        <dbReference type="SAM" id="Coils"/>
    </source>
</evidence>
<proteinExistence type="predicted"/>
<keyword evidence="1" id="KW-0547">Nucleotide-binding</keyword>